<reference evidence="1 2" key="1">
    <citation type="journal article" date="2013" name="Nat. Genet.">
        <title>The genome of the hydatid tapeworm Echinococcus granulosus.</title>
        <authorList>
            <person name="Zheng H."/>
            <person name="Zhang W."/>
            <person name="Zhang L."/>
            <person name="Zhang Z."/>
            <person name="Li J."/>
            <person name="Lu G."/>
            <person name="Zhu Y."/>
            <person name="Wang Y."/>
            <person name="Huang Y."/>
            <person name="Liu J."/>
            <person name="Kang H."/>
            <person name="Chen J."/>
            <person name="Wang L."/>
            <person name="Chen A."/>
            <person name="Yu S."/>
            <person name="Gao Z."/>
            <person name="Jin L."/>
            <person name="Gu W."/>
            <person name="Wang Z."/>
            <person name="Zhao L."/>
            <person name="Shi B."/>
            <person name="Wen H."/>
            <person name="Lin R."/>
            <person name="Jones M.K."/>
            <person name="Brejova B."/>
            <person name="Vinar T."/>
            <person name="Zhao G."/>
            <person name="McManus D.P."/>
            <person name="Chen Z."/>
            <person name="Zhou Y."/>
            <person name="Wang S."/>
        </authorList>
    </citation>
    <scope>NUCLEOTIDE SEQUENCE [LARGE SCALE GENOMIC DNA]</scope>
</reference>
<dbReference type="Proteomes" id="UP000019149">
    <property type="component" value="Unassembled WGS sequence"/>
</dbReference>
<dbReference type="EMBL" id="APAU02000085">
    <property type="protein sequence ID" value="EUB57419.1"/>
    <property type="molecule type" value="Genomic_DNA"/>
</dbReference>
<dbReference type="KEGG" id="egl:EGR_07743"/>
<evidence type="ECO:0000313" key="2">
    <source>
        <dbReference type="Proteomes" id="UP000019149"/>
    </source>
</evidence>
<proteinExistence type="predicted"/>
<comment type="caution">
    <text evidence="1">The sequence shown here is derived from an EMBL/GenBank/DDBJ whole genome shotgun (WGS) entry which is preliminary data.</text>
</comment>
<organism evidence="1 2">
    <name type="scientific">Echinococcus granulosus</name>
    <name type="common">Hydatid tapeworm</name>
    <dbReference type="NCBI Taxonomy" id="6210"/>
    <lineage>
        <taxon>Eukaryota</taxon>
        <taxon>Metazoa</taxon>
        <taxon>Spiralia</taxon>
        <taxon>Lophotrochozoa</taxon>
        <taxon>Platyhelminthes</taxon>
        <taxon>Cestoda</taxon>
        <taxon>Eucestoda</taxon>
        <taxon>Cyclophyllidea</taxon>
        <taxon>Taeniidae</taxon>
        <taxon>Echinococcus</taxon>
        <taxon>Echinococcus granulosus group</taxon>
    </lineage>
</organism>
<dbReference type="CTD" id="36343458"/>
<protein>
    <submittedName>
        <fullName evidence="1">Uncharacterized protein</fullName>
    </submittedName>
</protein>
<name>W6UVF6_ECHGR</name>
<evidence type="ECO:0000313" key="1">
    <source>
        <dbReference type="EMBL" id="EUB57419.1"/>
    </source>
</evidence>
<dbReference type="AlphaFoldDB" id="W6UVF6"/>
<dbReference type="GeneID" id="36343458"/>
<accession>W6UVF6</accession>
<keyword evidence="2" id="KW-1185">Reference proteome</keyword>
<dbReference type="RefSeq" id="XP_024348615.1">
    <property type="nucleotide sequence ID" value="XM_024496992.1"/>
</dbReference>
<sequence length="164" mass="18914">MQNNKLDNALRQLCNTLQFGPFHKTEVVLNYWGKYERLLLINEVQGVRHWPEVSRKKVGLVFPKSLVPVAFAQNSSNFEGISSQFPNMINLPVSFKLKPYFAWVIHTTPLPIAKFHKKAILSIRTVNLTVYYFGTHKTLWGLQYDLGIWTELVSGFYLNIKTGV</sequence>
<gene>
    <name evidence="1" type="ORF">EGR_07743</name>
</gene>